<sequence length="487" mass="54669">MKKYIGLILALSILISGCKKDEDTIIDSSVPENITVQNFMWKAMNIWYFWQQDVPVLADDHFSTNTEYIDYLKQFDDPKGFYEDQLQYSADRFSFLSEDYKTLVQSLAGITKSNGLEFGLVRFQGSDFVFGYVRYVVPNSNAATKDIGRGDIFTAVDGQKLDVNNYIDLLFGENDTYTLTMADISDGVATDNGKEVTLTKEEGLVENPIFLSKTFEINGKKIGYLVYNIFIPEYDEELNKVFEEFKSQGVSDLILDVRYNPGGDVNSSRLLSSMIYGTDTDKLYIHERWNDKIEAVFNPEDLNDYFANTTGKGTPINTLGLSKVYILTTKSTASASELVINCLAPYLDVEQIGTKTTGKNEFSLTLVDIPSNSYVYNPSKEEDINKNNSWGIQPLVGRNENADGFSDYTSGLVPDIELPEDLENLGVLGDQNEPLLARALQEITGVTAKRDFRAKTPVYLITSSKMFTPVRDNMYLANPKIPSLTTP</sequence>
<dbReference type="Proteomes" id="UP001200642">
    <property type="component" value="Unassembled WGS sequence"/>
</dbReference>
<dbReference type="InterPro" id="IPR029045">
    <property type="entry name" value="ClpP/crotonase-like_dom_sf"/>
</dbReference>
<dbReference type="SMART" id="SM00245">
    <property type="entry name" value="TSPc"/>
    <property type="match status" value="1"/>
</dbReference>
<dbReference type="SUPFAM" id="SSF50156">
    <property type="entry name" value="PDZ domain-like"/>
    <property type="match status" value="1"/>
</dbReference>
<evidence type="ECO:0000313" key="2">
    <source>
        <dbReference type="EMBL" id="MCG2460806.1"/>
    </source>
</evidence>
<keyword evidence="3" id="KW-1185">Reference proteome</keyword>
<evidence type="ECO:0000259" key="1">
    <source>
        <dbReference type="SMART" id="SM00245"/>
    </source>
</evidence>
<proteinExistence type="predicted"/>
<dbReference type="PANTHER" id="PTHR32060:SF30">
    <property type="entry name" value="CARBOXY-TERMINAL PROCESSING PROTEASE CTPA"/>
    <property type="match status" value="1"/>
</dbReference>
<dbReference type="Pfam" id="PF03572">
    <property type="entry name" value="Peptidase_S41"/>
    <property type="match status" value="1"/>
</dbReference>
<organism evidence="2 3">
    <name type="scientific">Cerina litoralis</name>
    <dbReference type="NCBI Taxonomy" id="2874477"/>
    <lineage>
        <taxon>Bacteria</taxon>
        <taxon>Pseudomonadati</taxon>
        <taxon>Bacteroidota</taxon>
        <taxon>Flavobacteriia</taxon>
        <taxon>Flavobacteriales</taxon>
        <taxon>Flavobacteriaceae</taxon>
        <taxon>Cerina</taxon>
    </lineage>
</organism>
<dbReference type="GO" id="GO:0008236">
    <property type="term" value="F:serine-type peptidase activity"/>
    <property type="evidence" value="ECO:0007669"/>
    <property type="project" value="InterPro"/>
</dbReference>
<dbReference type="PANTHER" id="PTHR32060">
    <property type="entry name" value="TAIL-SPECIFIC PROTEASE"/>
    <property type="match status" value="1"/>
</dbReference>
<evidence type="ECO:0000313" key="3">
    <source>
        <dbReference type="Proteomes" id="UP001200642"/>
    </source>
</evidence>
<name>A0AAE3EW98_9FLAO</name>
<dbReference type="Gene3D" id="3.30.750.170">
    <property type="match status" value="1"/>
</dbReference>
<protein>
    <submittedName>
        <fullName evidence="2">Carboxyl-terminal protease</fullName>
    </submittedName>
</protein>
<dbReference type="AlphaFoldDB" id="A0AAE3EW98"/>
<keyword evidence="2" id="KW-0378">Hydrolase</keyword>
<dbReference type="RefSeq" id="WP_317901955.1">
    <property type="nucleotide sequence ID" value="NZ_JAIRBC010000010.1"/>
</dbReference>
<keyword evidence="2" id="KW-0645">Protease</keyword>
<dbReference type="EMBL" id="JAIRBC010000010">
    <property type="protein sequence ID" value="MCG2460806.1"/>
    <property type="molecule type" value="Genomic_DNA"/>
</dbReference>
<reference evidence="2" key="1">
    <citation type="submission" date="2023-02" db="EMBL/GenBank/DDBJ databases">
        <title>Genome of Flavobacteriaceae gen. nov. sp. strain F89.</title>
        <authorList>
            <person name="Wang Y."/>
        </authorList>
    </citation>
    <scope>NUCLEOTIDE SEQUENCE</scope>
    <source>
        <strain evidence="2">F89</strain>
    </source>
</reference>
<dbReference type="GO" id="GO:0004175">
    <property type="term" value="F:endopeptidase activity"/>
    <property type="evidence" value="ECO:0007669"/>
    <property type="project" value="TreeGrafter"/>
</dbReference>
<dbReference type="SUPFAM" id="SSF52096">
    <property type="entry name" value="ClpP/crotonase"/>
    <property type="match status" value="1"/>
</dbReference>
<dbReference type="GO" id="GO:0030288">
    <property type="term" value="C:outer membrane-bounded periplasmic space"/>
    <property type="evidence" value="ECO:0007669"/>
    <property type="project" value="TreeGrafter"/>
</dbReference>
<dbReference type="Gene3D" id="3.90.226.10">
    <property type="entry name" value="2-enoyl-CoA Hydratase, Chain A, domain 1"/>
    <property type="match status" value="1"/>
</dbReference>
<comment type="caution">
    <text evidence="2">The sequence shown here is derived from an EMBL/GenBank/DDBJ whole genome shotgun (WGS) entry which is preliminary data.</text>
</comment>
<dbReference type="Pfam" id="PF18294">
    <property type="entry name" value="Pept_S41_N"/>
    <property type="match status" value="1"/>
</dbReference>
<dbReference type="PROSITE" id="PS51257">
    <property type="entry name" value="PROKAR_LIPOPROTEIN"/>
    <property type="match status" value="1"/>
</dbReference>
<dbReference type="CDD" id="cd07561">
    <property type="entry name" value="Peptidase_S41_CPP_like"/>
    <property type="match status" value="1"/>
</dbReference>
<accession>A0AAE3EW98</accession>
<dbReference type="InterPro" id="IPR036034">
    <property type="entry name" value="PDZ_sf"/>
</dbReference>
<dbReference type="Gene3D" id="2.30.42.10">
    <property type="match status" value="1"/>
</dbReference>
<dbReference type="GO" id="GO:0006508">
    <property type="term" value="P:proteolysis"/>
    <property type="evidence" value="ECO:0007669"/>
    <property type="project" value="UniProtKB-KW"/>
</dbReference>
<dbReference type="InterPro" id="IPR041613">
    <property type="entry name" value="Pept_S41_N"/>
</dbReference>
<dbReference type="GO" id="GO:0007165">
    <property type="term" value="P:signal transduction"/>
    <property type="evidence" value="ECO:0007669"/>
    <property type="project" value="TreeGrafter"/>
</dbReference>
<gene>
    <name evidence="2" type="ORF">K8352_08600</name>
</gene>
<feature type="domain" description="Tail specific protease" evidence="1">
    <location>
        <begin position="191"/>
        <end position="399"/>
    </location>
</feature>
<dbReference type="InterPro" id="IPR005151">
    <property type="entry name" value="Tail-specific_protease"/>
</dbReference>